<dbReference type="GO" id="GO:0016281">
    <property type="term" value="C:eukaryotic translation initiation factor 4F complex"/>
    <property type="evidence" value="ECO:0007669"/>
    <property type="project" value="TreeGrafter"/>
</dbReference>
<reference evidence="3" key="1">
    <citation type="journal article" date="2012" name="Proc. Natl. Acad. Sci. U.S.A.">
        <title>Antigenic diversity is generated by distinct evolutionary mechanisms in African trypanosome species.</title>
        <authorList>
            <person name="Jackson A.P."/>
            <person name="Berry A."/>
            <person name="Aslett M."/>
            <person name="Allison H.C."/>
            <person name="Burton P."/>
            <person name="Vavrova-Anderson J."/>
            <person name="Brown R."/>
            <person name="Browne H."/>
            <person name="Corton N."/>
            <person name="Hauser H."/>
            <person name="Gamble J."/>
            <person name="Gilderthorp R."/>
            <person name="Marcello L."/>
            <person name="McQuillan J."/>
            <person name="Otto T.D."/>
            <person name="Quail M.A."/>
            <person name="Sanders M.J."/>
            <person name="van Tonder A."/>
            <person name="Ginger M.L."/>
            <person name="Field M.C."/>
            <person name="Barry J.D."/>
            <person name="Hertz-Fowler C."/>
            <person name="Berriman M."/>
        </authorList>
    </citation>
    <scope>NUCLEOTIDE SEQUENCE</scope>
    <source>
        <strain evidence="3">Y486</strain>
    </source>
</reference>
<name>G0TWK3_TRYVY</name>
<dbReference type="EMBL" id="HE573022">
    <property type="protein sequence ID" value="CCC48341.1"/>
    <property type="molecule type" value="Genomic_DNA"/>
</dbReference>
<dbReference type="GO" id="GO:0003743">
    <property type="term" value="F:translation initiation factor activity"/>
    <property type="evidence" value="ECO:0007669"/>
    <property type="project" value="UniProtKB-KW"/>
</dbReference>
<dbReference type="AlphaFoldDB" id="G0TWK3"/>
<evidence type="ECO:0000313" key="3">
    <source>
        <dbReference type="EMBL" id="CCC48341.1"/>
    </source>
</evidence>
<dbReference type="InterPro" id="IPR023398">
    <property type="entry name" value="TIF_eIF4e-like"/>
</dbReference>
<dbReference type="GO" id="GO:0000340">
    <property type="term" value="F:RNA 7-methylguanosine cap binding"/>
    <property type="evidence" value="ECO:0007669"/>
    <property type="project" value="TreeGrafter"/>
</dbReference>
<evidence type="ECO:0000256" key="1">
    <source>
        <dbReference type="RuleBase" id="RU004374"/>
    </source>
</evidence>
<keyword evidence="1 3" id="KW-0396">Initiation factor</keyword>
<proteinExistence type="inferred from homology"/>
<feature type="region of interest" description="Disordered" evidence="2">
    <location>
        <begin position="167"/>
        <end position="186"/>
    </location>
</feature>
<dbReference type="PANTHER" id="PTHR11960:SF18">
    <property type="entry name" value="EUKARYOTIC TRANSLATION INITIATION FACTOR 4E HOMOLOGOUS PROTEIN, ISOFORM B"/>
    <property type="match status" value="1"/>
</dbReference>
<dbReference type="Pfam" id="PF01652">
    <property type="entry name" value="IF4E"/>
    <property type="match status" value="1"/>
</dbReference>
<dbReference type="InterPro" id="IPR001040">
    <property type="entry name" value="TIF_eIF_4E"/>
</dbReference>
<gene>
    <name evidence="3" type="ORF">TVY486_0601320</name>
</gene>
<dbReference type="Gene3D" id="3.30.760.10">
    <property type="entry name" value="RNA Cap, Translation Initiation Factor Eif4e"/>
    <property type="match status" value="1"/>
</dbReference>
<comment type="similarity">
    <text evidence="1">Belongs to the eukaryotic initiation factor 4E family.</text>
</comment>
<dbReference type="PANTHER" id="PTHR11960">
    <property type="entry name" value="EUKARYOTIC TRANSLATION INITIATION FACTOR 4E RELATED"/>
    <property type="match status" value="1"/>
</dbReference>
<organism evidence="3">
    <name type="scientific">Trypanosoma vivax (strain Y486)</name>
    <dbReference type="NCBI Taxonomy" id="1055687"/>
    <lineage>
        <taxon>Eukaryota</taxon>
        <taxon>Discoba</taxon>
        <taxon>Euglenozoa</taxon>
        <taxon>Kinetoplastea</taxon>
        <taxon>Metakinetoplastina</taxon>
        <taxon>Trypanosomatida</taxon>
        <taxon>Trypanosomatidae</taxon>
        <taxon>Trypanosoma</taxon>
        <taxon>Duttonella</taxon>
    </lineage>
</organism>
<keyword evidence="1" id="KW-0694">RNA-binding</keyword>
<feature type="region of interest" description="Disordered" evidence="2">
    <location>
        <begin position="1"/>
        <end position="34"/>
    </location>
</feature>
<dbReference type="SUPFAM" id="SSF55418">
    <property type="entry name" value="eIF4e-like"/>
    <property type="match status" value="1"/>
</dbReference>
<accession>G0TWK3</accession>
<dbReference type="VEuPathDB" id="TriTrypDB:TvY486_0601320"/>
<protein>
    <submittedName>
        <fullName evidence="3">Putative eukaryotic translation initiation factor 4e</fullName>
    </submittedName>
</protein>
<evidence type="ECO:0000256" key="2">
    <source>
        <dbReference type="SAM" id="MobiDB-lite"/>
    </source>
</evidence>
<sequence>MSSSLNAGATEYVPSWSRKPAPGPAPGANVSPMSVAGTSTATAAATANGTGKPSLSKNGFTTSITSTNVVTTHRSAVVEERAPYPSDKHVKSPMVAPSPTALLRVPTRMSPIFASVPTITSTMSANAKEFIPCMGNAASLPPLPTSTADLAEKMKQEQSLMTGGKALKGEHAGAPEQDATPKPALSPVVSGTAWTSNSCLVISKSDEEIAAIGRQSSLKVTAEAYIPRRTLKRISLSKASPAVLKPASGELILGDLWCLFYLPMGGGENVKESTYDPTLVFRIDSIASFWRVFNNLPNPTEMDTGTLYFFHDNINPKWEDARNHDGGIVKIKLCSRVINEAWIRLLCCCAGEAWSGPVQDVVNGIALKVRGCAYILEVWVTKQTPELMADISQLLHPVVDDAFSTLYIPHLLMKQRATTLAEKGKTNRHSLPCR</sequence>
<keyword evidence="1" id="KW-0648">Protein biosynthesis</keyword>